<dbReference type="AlphaFoldDB" id="A0A0W0HD39"/>
<dbReference type="GO" id="GO:0016757">
    <property type="term" value="F:glycosyltransferase activity"/>
    <property type="evidence" value="ECO:0007669"/>
    <property type="project" value="InterPro"/>
</dbReference>
<dbReference type="Pfam" id="PF01501">
    <property type="entry name" value="Glyco_transf_8"/>
    <property type="match status" value="1"/>
</dbReference>
<sequence length="305" mass="35498">MKNDDVIRVYVGVDRSQLLAVPVLEHSIKRHTNAKVEVIPMLDLPVPVPKDPRNGQRTGFSFSRFCIPKLAGYKGKAIYMDADMLVFQDIRSLWNLPFNGAKILIQEEVKFTDVTMIKENAPRERKKQCAVMLLDCGRLDWDVEKIVHGMDDGRYSYDQLMSGLCILPEIEVGYTVPFEWNSLEHYDDGTCLIHYTDMGTQPWASTSNSNGYLWFNEVRRMLKAGVLHYDQIKEEIANGHFRPSLYREIRYGHLIPKLFRSFFNDRNEAYDKQCGYVPHKSVYDQKRIRNKAIKEYERSISSLKT</sequence>
<name>A0A0W0HD39_PSEVI</name>
<dbReference type="Gene3D" id="3.90.550.10">
    <property type="entry name" value="Spore Coat Polysaccharide Biosynthesis Protein SpsA, Chain A"/>
    <property type="match status" value="1"/>
</dbReference>
<proteinExistence type="predicted"/>
<gene>
    <name evidence="1" type="ORF">AO067_21660</name>
</gene>
<dbReference type="InterPro" id="IPR029044">
    <property type="entry name" value="Nucleotide-diphossugar_trans"/>
</dbReference>
<keyword evidence="2" id="KW-1185">Reference proteome</keyword>
<organism evidence="1 2">
    <name type="scientific">Pseudomonas viridiflava ICMP 13104</name>
    <dbReference type="NCBI Taxonomy" id="1198305"/>
    <lineage>
        <taxon>Bacteria</taxon>
        <taxon>Pseudomonadati</taxon>
        <taxon>Pseudomonadota</taxon>
        <taxon>Gammaproteobacteria</taxon>
        <taxon>Pseudomonadales</taxon>
        <taxon>Pseudomonadaceae</taxon>
        <taxon>Pseudomonas</taxon>
    </lineage>
</organism>
<dbReference type="InterPro" id="IPR002495">
    <property type="entry name" value="Glyco_trans_8"/>
</dbReference>
<protein>
    <submittedName>
        <fullName evidence="1">Glycosyl transferase</fullName>
    </submittedName>
</protein>
<reference evidence="1 2" key="1">
    <citation type="submission" date="2015-09" db="EMBL/GenBank/DDBJ databases">
        <title>Genome sequence of ICMP 13104.</title>
        <authorList>
            <person name="Visnovsky S."/>
            <person name="Lu A."/>
            <person name="Panda P."/>
            <person name="Pitman A."/>
        </authorList>
    </citation>
    <scope>NUCLEOTIDE SEQUENCE [LARGE SCALE GENOMIC DNA]</scope>
    <source>
        <strain evidence="1 2">ICMP 13104</strain>
    </source>
</reference>
<accession>A0A0W0HD39</accession>
<comment type="caution">
    <text evidence="1">The sequence shown here is derived from an EMBL/GenBank/DDBJ whole genome shotgun (WGS) entry which is preliminary data.</text>
</comment>
<dbReference type="Proteomes" id="UP000053048">
    <property type="component" value="Unassembled WGS sequence"/>
</dbReference>
<dbReference type="PANTHER" id="PTHR35105:SF2">
    <property type="entry name" value="PROTEIN CDI"/>
    <property type="match status" value="1"/>
</dbReference>
<keyword evidence="1" id="KW-0808">Transferase</keyword>
<evidence type="ECO:0000313" key="1">
    <source>
        <dbReference type="EMBL" id="KTB58733.1"/>
    </source>
</evidence>
<evidence type="ECO:0000313" key="2">
    <source>
        <dbReference type="Proteomes" id="UP000053048"/>
    </source>
</evidence>
<dbReference type="EMBL" id="LKEJ01000152">
    <property type="protein sequence ID" value="KTB58733.1"/>
    <property type="molecule type" value="Genomic_DNA"/>
</dbReference>
<dbReference type="SUPFAM" id="SSF53448">
    <property type="entry name" value="Nucleotide-diphospho-sugar transferases"/>
    <property type="match status" value="1"/>
</dbReference>
<dbReference type="PANTHER" id="PTHR35105">
    <property type="entry name" value="EXPRESSED PROTEIN"/>
    <property type="match status" value="1"/>
</dbReference>